<keyword evidence="2" id="KW-1185">Reference proteome</keyword>
<evidence type="ECO:0000313" key="2">
    <source>
        <dbReference type="Proteomes" id="UP000474024"/>
    </source>
</evidence>
<dbReference type="RefSeq" id="WP_154430051.1">
    <property type="nucleotide sequence ID" value="NZ_VUNI01000013.1"/>
</dbReference>
<proteinExistence type="predicted"/>
<organism evidence="1 2">
    <name type="scientific">Roseburia porci</name>
    <dbReference type="NCBI Taxonomy" id="2605790"/>
    <lineage>
        <taxon>Bacteria</taxon>
        <taxon>Bacillati</taxon>
        <taxon>Bacillota</taxon>
        <taxon>Clostridia</taxon>
        <taxon>Lachnospirales</taxon>
        <taxon>Lachnospiraceae</taxon>
        <taxon>Roseburia</taxon>
    </lineage>
</organism>
<name>A0A6L5YSE4_9FIRM</name>
<dbReference type="InterPro" id="IPR029040">
    <property type="entry name" value="RPABC4/Spt4"/>
</dbReference>
<dbReference type="Proteomes" id="UP000474024">
    <property type="component" value="Unassembled WGS sequence"/>
</dbReference>
<dbReference type="EMBL" id="VUNI01000013">
    <property type="protein sequence ID" value="MST75087.1"/>
    <property type="molecule type" value="Genomic_DNA"/>
</dbReference>
<protein>
    <submittedName>
        <fullName evidence="1">DNA-directed RNA polymerase subunit M</fullName>
    </submittedName>
</protein>
<sequence>MMKIYICPECGWLRLVSRRKDVECHRCGTTQMTQTNLDFVKYSDMTDQERRDYAQGWLYIHRKSGN</sequence>
<keyword evidence="1" id="KW-0240">DNA-directed RNA polymerase</keyword>
<keyword evidence="1" id="KW-0804">Transcription</keyword>
<evidence type="ECO:0000313" key="1">
    <source>
        <dbReference type="EMBL" id="MST75087.1"/>
    </source>
</evidence>
<accession>A0A6L5YSE4</accession>
<reference evidence="1 2" key="1">
    <citation type="submission" date="2019-08" db="EMBL/GenBank/DDBJ databases">
        <title>In-depth cultivation of the pig gut microbiome towards novel bacterial diversity and tailored functional studies.</title>
        <authorList>
            <person name="Wylensek D."/>
            <person name="Hitch T.C.A."/>
            <person name="Clavel T."/>
        </authorList>
    </citation>
    <scope>NUCLEOTIDE SEQUENCE [LARGE SCALE GENOMIC DNA]</scope>
    <source>
        <strain evidence="1 2">MUC/MUC-530-WT-4D</strain>
    </source>
</reference>
<dbReference type="AlphaFoldDB" id="A0A6L5YSE4"/>
<gene>
    <name evidence="1" type="ORF">FYJ75_08615</name>
</gene>
<dbReference type="SUPFAM" id="SSF63393">
    <property type="entry name" value="RNA polymerase subunits"/>
    <property type="match status" value="1"/>
</dbReference>
<comment type="caution">
    <text evidence="1">The sequence shown here is derived from an EMBL/GenBank/DDBJ whole genome shotgun (WGS) entry which is preliminary data.</text>
</comment>
<dbReference type="GO" id="GO:0000428">
    <property type="term" value="C:DNA-directed RNA polymerase complex"/>
    <property type="evidence" value="ECO:0007669"/>
    <property type="project" value="UniProtKB-KW"/>
</dbReference>